<evidence type="ECO:0000256" key="1">
    <source>
        <dbReference type="SAM" id="MobiDB-lite"/>
    </source>
</evidence>
<feature type="region of interest" description="Disordered" evidence="1">
    <location>
        <begin position="376"/>
        <end position="399"/>
    </location>
</feature>
<evidence type="ECO:0000313" key="2">
    <source>
        <dbReference type="EMBL" id="KKL58959.1"/>
    </source>
</evidence>
<dbReference type="EMBL" id="LAZR01029644">
    <property type="protein sequence ID" value="KKL58959.1"/>
    <property type="molecule type" value="Genomic_DNA"/>
</dbReference>
<reference evidence="2" key="1">
    <citation type="journal article" date="2015" name="Nature">
        <title>Complex archaea that bridge the gap between prokaryotes and eukaryotes.</title>
        <authorList>
            <person name="Spang A."/>
            <person name="Saw J.H."/>
            <person name="Jorgensen S.L."/>
            <person name="Zaremba-Niedzwiedzka K."/>
            <person name="Martijn J."/>
            <person name="Lind A.E."/>
            <person name="van Eijk R."/>
            <person name="Schleper C."/>
            <person name="Guy L."/>
            <person name="Ettema T.J."/>
        </authorList>
    </citation>
    <scope>NUCLEOTIDE SEQUENCE</scope>
</reference>
<name>A0A0F9DBC7_9ZZZZ</name>
<accession>A0A0F9DBC7</accession>
<dbReference type="AlphaFoldDB" id="A0A0F9DBC7"/>
<proteinExistence type="predicted"/>
<comment type="caution">
    <text evidence="2">The sequence shown here is derived from an EMBL/GenBank/DDBJ whole genome shotgun (WGS) entry which is preliminary data.</text>
</comment>
<feature type="compositionally biased region" description="Basic and acidic residues" evidence="1">
    <location>
        <begin position="387"/>
        <end position="399"/>
    </location>
</feature>
<sequence>MSEIGEKKGKTVHVVSISDIAGGEIISSRDVGAPIIIDDITDTYQRFPGAGPAVDRASFAAFIKGFTEDLDVKRLLEFIRCEIWKKQFGYAVILKEGDSIQALHPKTYQQGFTITEVDDFGSPTKIQMQWKPSESAKDTPQTYDLAVDGKDGFYYFRSFRGLLGLRGLSCLLTLVDPLRTQSALYLQYMKHGEWQAINHPVAKIKDLNPTKYAQVKADLQAPDSDKAVIIDAESDFYYDGPMAGGSAWDPTAMLEYGDKIISRETGLLLSMLTGDAMGYLSASATTAAQWFDAIKQYQAIILPDYLPILIALGLTKKVNFNNPYEATLGEKAETTKVVREALEGIVPIQQLINVINSIWGFTDDEKLIPDPNYEKRIQMEMENANSQDEKDPESGRESN</sequence>
<protein>
    <submittedName>
        <fullName evidence="2">Uncharacterized protein</fullName>
    </submittedName>
</protein>
<gene>
    <name evidence="2" type="ORF">LCGC14_2220120</name>
</gene>
<organism evidence="2">
    <name type="scientific">marine sediment metagenome</name>
    <dbReference type="NCBI Taxonomy" id="412755"/>
    <lineage>
        <taxon>unclassified sequences</taxon>
        <taxon>metagenomes</taxon>
        <taxon>ecological metagenomes</taxon>
    </lineage>
</organism>